<evidence type="ECO:0000313" key="15">
    <source>
        <dbReference type="Proteomes" id="UP000250572"/>
    </source>
</evidence>
<dbReference type="PANTHER" id="PTHR12190:SF1">
    <property type="entry name" value="DBIRD COMPLEX SUBUNIT ZNF326"/>
    <property type="match status" value="1"/>
</dbReference>
<comment type="subcellular location">
    <subcellularLocation>
        <location evidence="1">Nucleus</location>
    </subcellularLocation>
</comment>
<evidence type="ECO:0000313" key="14">
    <source>
        <dbReference type="EMBL" id="PWA13984.1"/>
    </source>
</evidence>
<dbReference type="GO" id="GO:0006397">
    <property type="term" value="P:mRNA processing"/>
    <property type="evidence" value="ECO:0007669"/>
    <property type="project" value="UniProtKB-KW"/>
</dbReference>
<dbReference type="InterPro" id="IPR007071">
    <property type="entry name" value="AKAP95"/>
</dbReference>
<dbReference type="PANTHER" id="PTHR12190">
    <property type="entry name" value="A-KINASE ANCHOR PROTEIN AKAP 8"/>
    <property type="match status" value="1"/>
</dbReference>
<comment type="similarity">
    <text evidence="12">Belongs to the AKAP95 family.</text>
</comment>
<evidence type="ECO:0000256" key="3">
    <source>
        <dbReference type="ARBA" id="ARBA00022723"/>
    </source>
</evidence>
<evidence type="ECO:0000256" key="7">
    <source>
        <dbReference type="ARBA" id="ARBA00023125"/>
    </source>
</evidence>
<organism evidence="14 15">
    <name type="scientific">Gambusia affinis</name>
    <name type="common">Western mosquitofish</name>
    <name type="synonym">Heterandria affinis</name>
    <dbReference type="NCBI Taxonomy" id="33528"/>
    <lineage>
        <taxon>Eukaryota</taxon>
        <taxon>Metazoa</taxon>
        <taxon>Chordata</taxon>
        <taxon>Craniata</taxon>
        <taxon>Vertebrata</taxon>
        <taxon>Euteleostomi</taxon>
        <taxon>Actinopterygii</taxon>
        <taxon>Neopterygii</taxon>
        <taxon>Teleostei</taxon>
        <taxon>Neoteleostei</taxon>
        <taxon>Acanthomorphata</taxon>
        <taxon>Ovalentaria</taxon>
        <taxon>Atherinomorphae</taxon>
        <taxon>Cyprinodontiformes</taxon>
        <taxon>Poeciliidae</taxon>
        <taxon>Poeciliinae</taxon>
        <taxon>Gambusia</taxon>
    </lineage>
</organism>
<sequence length="127" mass="14148">MVYKSQHCSRAVEEDALPGLQENHHMTKVQMLHCAACKVHVSTSAAEVQAHVSSLEHLTNTKVRLPTDQPLPTHPATPAGHNVSKGFPLADYFVSHQGFEAQQRHSCLSKAEAMLKKLQPQFELFLR</sequence>
<dbReference type="GO" id="GO:0008380">
    <property type="term" value="P:RNA splicing"/>
    <property type="evidence" value="ECO:0007669"/>
    <property type="project" value="UniProtKB-KW"/>
</dbReference>
<keyword evidence="5 12" id="KW-0863">Zinc-finger</keyword>
<evidence type="ECO:0000256" key="9">
    <source>
        <dbReference type="ARBA" id="ARBA00023242"/>
    </source>
</evidence>
<dbReference type="PROSITE" id="PS51799">
    <property type="entry name" value="ZF_C2H2_AKAP95"/>
    <property type="match status" value="1"/>
</dbReference>
<keyword evidence="3" id="KW-0479">Metal-binding</keyword>
<comment type="caution">
    <text evidence="14">The sequence shown here is derived from an EMBL/GenBank/DDBJ whole genome shotgun (WGS) entry which is preliminary data.</text>
</comment>
<protein>
    <recommendedName>
        <fullName evidence="10">DBIRD complex subunit ZNF326</fullName>
    </recommendedName>
    <alternativeName>
        <fullName evidence="11">Zinc finger protein 326</fullName>
    </alternativeName>
</protein>
<reference evidence="14 15" key="1">
    <citation type="journal article" date="2018" name="G3 (Bethesda)">
        <title>A High-Quality Reference Genome for the Invasive Mosquitofish Gambusia affinis Using a Chicago Library.</title>
        <authorList>
            <person name="Hoffberg S.L."/>
            <person name="Troendle N.J."/>
            <person name="Glenn T.C."/>
            <person name="Mahmud O."/>
            <person name="Louha S."/>
            <person name="Chalopin D."/>
            <person name="Bennetzen J.L."/>
            <person name="Mauricio R."/>
        </authorList>
    </citation>
    <scope>NUCLEOTIDE SEQUENCE [LARGE SCALE GENOMIC DNA]</scope>
    <source>
        <strain evidence="14">NE01/NJP1002.9</strain>
        <tissue evidence="14">Muscle</tissue>
    </source>
</reference>
<evidence type="ECO:0000256" key="12">
    <source>
        <dbReference type="PROSITE-ProRule" id="PRU01140"/>
    </source>
</evidence>
<accession>A0A315USN5</accession>
<feature type="domain" description="C2H2 AKAP95-type" evidence="13">
    <location>
        <begin position="34"/>
        <end position="57"/>
    </location>
</feature>
<dbReference type="GO" id="GO:0044609">
    <property type="term" value="C:DBIRD complex"/>
    <property type="evidence" value="ECO:0007669"/>
    <property type="project" value="TreeGrafter"/>
</dbReference>
<dbReference type="GO" id="GO:0003677">
    <property type="term" value="F:DNA binding"/>
    <property type="evidence" value="ECO:0007669"/>
    <property type="project" value="UniProtKB-KW"/>
</dbReference>
<dbReference type="InterPro" id="IPR034736">
    <property type="entry name" value="ZF_C2H2_AKAP95"/>
</dbReference>
<feature type="non-terminal residue" evidence="14">
    <location>
        <position position="127"/>
    </location>
</feature>
<evidence type="ECO:0000256" key="10">
    <source>
        <dbReference type="ARBA" id="ARBA00040207"/>
    </source>
</evidence>
<gene>
    <name evidence="14" type="ORF">CCH79_00017039</name>
</gene>
<keyword evidence="8" id="KW-0508">mRNA splicing</keyword>
<dbReference type="Proteomes" id="UP000250572">
    <property type="component" value="Unassembled WGS sequence"/>
</dbReference>
<dbReference type="GO" id="GO:0032784">
    <property type="term" value="P:regulation of DNA-templated transcription elongation"/>
    <property type="evidence" value="ECO:0007669"/>
    <property type="project" value="TreeGrafter"/>
</dbReference>
<evidence type="ECO:0000256" key="2">
    <source>
        <dbReference type="ARBA" id="ARBA00022664"/>
    </source>
</evidence>
<evidence type="ECO:0000256" key="6">
    <source>
        <dbReference type="ARBA" id="ARBA00022833"/>
    </source>
</evidence>
<keyword evidence="15" id="KW-1185">Reference proteome</keyword>
<evidence type="ECO:0000256" key="11">
    <source>
        <dbReference type="ARBA" id="ARBA00043254"/>
    </source>
</evidence>
<dbReference type="AlphaFoldDB" id="A0A315USN5"/>
<dbReference type="Pfam" id="PF04988">
    <property type="entry name" value="AKAP95"/>
    <property type="match status" value="1"/>
</dbReference>
<evidence type="ECO:0000256" key="4">
    <source>
        <dbReference type="ARBA" id="ARBA00022737"/>
    </source>
</evidence>
<evidence type="ECO:0000259" key="13">
    <source>
        <dbReference type="PROSITE" id="PS51799"/>
    </source>
</evidence>
<evidence type="ECO:0000256" key="1">
    <source>
        <dbReference type="ARBA" id="ARBA00004123"/>
    </source>
</evidence>
<dbReference type="GO" id="GO:0008270">
    <property type="term" value="F:zinc ion binding"/>
    <property type="evidence" value="ECO:0007669"/>
    <property type="project" value="UniProtKB-KW"/>
</dbReference>
<dbReference type="EMBL" id="NHOQ01002897">
    <property type="protein sequence ID" value="PWA13984.1"/>
    <property type="molecule type" value="Genomic_DNA"/>
</dbReference>
<keyword evidence="9" id="KW-0539">Nucleus</keyword>
<keyword evidence="7" id="KW-0238">DNA-binding</keyword>
<proteinExistence type="inferred from homology"/>
<keyword evidence="6" id="KW-0862">Zinc</keyword>
<evidence type="ECO:0000256" key="8">
    <source>
        <dbReference type="ARBA" id="ARBA00023187"/>
    </source>
</evidence>
<name>A0A315USN5_GAMAF</name>
<keyword evidence="2" id="KW-0507">mRNA processing</keyword>
<dbReference type="GO" id="GO:0005634">
    <property type="term" value="C:nucleus"/>
    <property type="evidence" value="ECO:0007669"/>
    <property type="project" value="UniProtKB-SubCell"/>
</dbReference>
<evidence type="ECO:0000256" key="5">
    <source>
        <dbReference type="ARBA" id="ARBA00022771"/>
    </source>
</evidence>
<keyword evidence="4" id="KW-0677">Repeat</keyword>